<feature type="domain" description="Nudix hydrolase" evidence="6">
    <location>
        <begin position="7"/>
        <end position="147"/>
    </location>
</feature>
<dbReference type="CDD" id="cd04685">
    <property type="entry name" value="NUDIX_Hydrolase"/>
    <property type="match status" value="1"/>
</dbReference>
<evidence type="ECO:0000256" key="2">
    <source>
        <dbReference type="ARBA" id="ARBA00005582"/>
    </source>
</evidence>
<dbReference type="RefSeq" id="WP_277192448.1">
    <property type="nucleotide sequence ID" value="NZ_JAROAV010000031.1"/>
</dbReference>
<dbReference type="PANTHER" id="PTHR43046">
    <property type="entry name" value="GDP-MANNOSE MANNOSYL HYDROLASE"/>
    <property type="match status" value="1"/>
</dbReference>
<keyword evidence="4" id="KW-0460">Magnesium</keyword>
<keyword evidence="8" id="KW-1185">Reference proteome</keyword>
<dbReference type="InterPro" id="IPR000086">
    <property type="entry name" value="NUDIX_hydrolase_dom"/>
</dbReference>
<gene>
    <name evidence="7" type="ORF">P4R38_12775</name>
</gene>
<organism evidence="7 8">
    <name type="scientific">Luteipulveratus flavus</name>
    <dbReference type="NCBI Taxonomy" id="3031728"/>
    <lineage>
        <taxon>Bacteria</taxon>
        <taxon>Bacillati</taxon>
        <taxon>Actinomycetota</taxon>
        <taxon>Actinomycetes</taxon>
        <taxon>Micrococcales</taxon>
        <taxon>Dermacoccaceae</taxon>
        <taxon>Luteipulveratus</taxon>
    </lineage>
</organism>
<sequence length="163" mass="18258">MTSTQPRIRQAVRAIVLDRDRHVLLVHFDWPGLDVPGGFWACPGGGIEEGEQPEDALRRELGEEVGLLDPPIGPAVWRKTHLFSMDGWDGQTDTFHPVVVERFEPRPAMTTEQLAAERVHDIRWWSPNDLRTAGVTFSPRRLPEHLDALDDTGAAGVVEIDPL</sequence>
<dbReference type="InterPro" id="IPR020476">
    <property type="entry name" value="Nudix_hydrolase"/>
</dbReference>
<dbReference type="PRINTS" id="PR00502">
    <property type="entry name" value="NUDIXFAMILY"/>
</dbReference>
<reference evidence="7 8" key="1">
    <citation type="submission" date="2023-03" db="EMBL/GenBank/DDBJ databases">
        <title>YIM 133296 draft genome.</title>
        <authorList>
            <person name="Xiong L."/>
        </authorList>
    </citation>
    <scope>NUCLEOTIDE SEQUENCE [LARGE SCALE GENOMIC DNA]</scope>
    <source>
        <strain evidence="7 8">YIM 133296</strain>
    </source>
</reference>
<dbReference type="PROSITE" id="PS51462">
    <property type="entry name" value="NUDIX"/>
    <property type="match status" value="1"/>
</dbReference>
<comment type="cofactor">
    <cofactor evidence="1">
        <name>Mg(2+)</name>
        <dbReference type="ChEBI" id="CHEBI:18420"/>
    </cofactor>
</comment>
<accession>A0ABT6C9Y1</accession>
<evidence type="ECO:0000256" key="3">
    <source>
        <dbReference type="ARBA" id="ARBA00022801"/>
    </source>
</evidence>
<evidence type="ECO:0000313" key="7">
    <source>
        <dbReference type="EMBL" id="MDF8265122.1"/>
    </source>
</evidence>
<dbReference type="Proteomes" id="UP001528912">
    <property type="component" value="Unassembled WGS sequence"/>
</dbReference>
<comment type="similarity">
    <text evidence="2 5">Belongs to the Nudix hydrolase family.</text>
</comment>
<dbReference type="Gene3D" id="3.90.79.10">
    <property type="entry name" value="Nucleoside Triphosphate Pyrophosphohydrolase"/>
    <property type="match status" value="1"/>
</dbReference>
<protein>
    <submittedName>
        <fullName evidence="7">NUDIX domain-containing protein</fullName>
    </submittedName>
</protein>
<dbReference type="EMBL" id="JAROAV010000031">
    <property type="protein sequence ID" value="MDF8265122.1"/>
    <property type="molecule type" value="Genomic_DNA"/>
</dbReference>
<dbReference type="SUPFAM" id="SSF55811">
    <property type="entry name" value="Nudix"/>
    <property type="match status" value="1"/>
</dbReference>
<dbReference type="InterPro" id="IPR015797">
    <property type="entry name" value="NUDIX_hydrolase-like_dom_sf"/>
</dbReference>
<proteinExistence type="inferred from homology"/>
<keyword evidence="3 5" id="KW-0378">Hydrolase</keyword>
<evidence type="ECO:0000256" key="5">
    <source>
        <dbReference type="RuleBase" id="RU003476"/>
    </source>
</evidence>
<comment type="caution">
    <text evidence="7">The sequence shown here is derived from an EMBL/GenBank/DDBJ whole genome shotgun (WGS) entry which is preliminary data.</text>
</comment>
<name>A0ABT6C9Y1_9MICO</name>
<evidence type="ECO:0000259" key="6">
    <source>
        <dbReference type="PROSITE" id="PS51462"/>
    </source>
</evidence>
<evidence type="ECO:0000256" key="4">
    <source>
        <dbReference type="ARBA" id="ARBA00022842"/>
    </source>
</evidence>
<dbReference type="PANTHER" id="PTHR43046:SF12">
    <property type="entry name" value="GDP-MANNOSE MANNOSYL HYDROLASE"/>
    <property type="match status" value="1"/>
</dbReference>
<evidence type="ECO:0000313" key="8">
    <source>
        <dbReference type="Proteomes" id="UP001528912"/>
    </source>
</evidence>
<dbReference type="PROSITE" id="PS00893">
    <property type="entry name" value="NUDIX_BOX"/>
    <property type="match status" value="1"/>
</dbReference>
<dbReference type="InterPro" id="IPR020084">
    <property type="entry name" value="NUDIX_hydrolase_CS"/>
</dbReference>
<evidence type="ECO:0000256" key="1">
    <source>
        <dbReference type="ARBA" id="ARBA00001946"/>
    </source>
</evidence>
<dbReference type="Pfam" id="PF00293">
    <property type="entry name" value="NUDIX"/>
    <property type="match status" value="1"/>
</dbReference>